<reference evidence="1" key="1">
    <citation type="submission" date="2015-04" db="UniProtKB">
        <authorList>
            <consortium name="EnsemblPlants"/>
        </authorList>
    </citation>
    <scope>IDENTIFICATION</scope>
</reference>
<accession>A0A0E0MLX8</accession>
<dbReference type="HOGENOM" id="CLU_1752682_0_0_1"/>
<dbReference type="Proteomes" id="UP000026962">
    <property type="component" value="Chromosome 12"/>
</dbReference>
<evidence type="ECO:0000313" key="1">
    <source>
        <dbReference type="EnsemblPlants" id="OPUNC12G09340.1"/>
    </source>
</evidence>
<proteinExistence type="predicted"/>
<evidence type="ECO:0000313" key="2">
    <source>
        <dbReference type="Proteomes" id="UP000026962"/>
    </source>
</evidence>
<keyword evidence="2" id="KW-1185">Reference proteome</keyword>
<organism evidence="1">
    <name type="scientific">Oryza punctata</name>
    <name type="common">Red rice</name>
    <dbReference type="NCBI Taxonomy" id="4537"/>
    <lineage>
        <taxon>Eukaryota</taxon>
        <taxon>Viridiplantae</taxon>
        <taxon>Streptophyta</taxon>
        <taxon>Embryophyta</taxon>
        <taxon>Tracheophyta</taxon>
        <taxon>Spermatophyta</taxon>
        <taxon>Magnoliopsida</taxon>
        <taxon>Liliopsida</taxon>
        <taxon>Poales</taxon>
        <taxon>Poaceae</taxon>
        <taxon>BOP clade</taxon>
        <taxon>Oryzoideae</taxon>
        <taxon>Oryzeae</taxon>
        <taxon>Oryzinae</taxon>
        <taxon>Oryza</taxon>
    </lineage>
</organism>
<reference evidence="1" key="2">
    <citation type="submission" date="2018-05" db="EMBL/GenBank/DDBJ databases">
        <title>OpunRS2 (Oryza punctata Reference Sequence Version 2).</title>
        <authorList>
            <person name="Zhang J."/>
            <person name="Kudrna D."/>
            <person name="Lee S."/>
            <person name="Talag J."/>
            <person name="Welchert J."/>
            <person name="Wing R.A."/>
        </authorList>
    </citation>
    <scope>NUCLEOTIDE SEQUENCE [LARGE SCALE GENOMIC DNA]</scope>
</reference>
<dbReference type="STRING" id="4537.A0A0E0MLX8"/>
<dbReference type="EnsemblPlants" id="OPUNC12G09340.1">
    <property type="protein sequence ID" value="OPUNC12G09340.1"/>
    <property type="gene ID" value="OPUNC12G09340"/>
</dbReference>
<protein>
    <submittedName>
        <fullName evidence="1">Uncharacterized protein</fullName>
    </submittedName>
</protein>
<name>A0A0E0MLX8_ORYPU</name>
<sequence>MEKKTFNINGTFVTMTFDDVDFLLGLPPKGDEIFEAPKINHLHLFNLARQITITLQALEEAMTNSSSYDDHFIRRFILSSIGTFIWRTTQRYVRSECLNLIDDVDKMRGLYIAIKSPITKSRTKTQKHIAIKISKALLMRYTSYHPLNN</sequence>
<dbReference type="AlphaFoldDB" id="A0A0E0MLX8"/>
<dbReference type="Gramene" id="OPUNC12G09340.1">
    <property type="protein sequence ID" value="OPUNC12G09340.1"/>
    <property type="gene ID" value="OPUNC12G09340"/>
</dbReference>